<evidence type="ECO:0000256" key="1">
    <source>
        <dbReference type="ARBA" id="ARBA00004651"/>
    </source>
</evidence>
<dbReference type="PANTHER" id="PTHR30086">
    <property type="entry name" value="ARGININE EXPORTER PROTEIN ARGO"/>
    <property type="match status" value="1"/>
</dbReference>
<dbReference type="OrthoDB" id="3175972at2"/>
<evidence type="ECO:0000256" key="5">
    <source>
        <dbReference type="ARBA" id="ARBA00023136"/>
    </source>
</evidence>
<dbReference type="GO" id="GO:0015171">
    <property type="term" value="F:amino acid transmembrane transporter activity"/>
    <property type="evidence" value="ECO:0007669"/>
    <property type="project" value="TreeGrafter"/>
</dbReference>
<dbReference type="eggNOG" id="COG1280">
    <property type="taxonomic scope" value="Bacteria"/>
</dbReference>
<dbReference type="PATRIC" id="fig|909613.9.peg.660"/>
<evidence type="ECO:0000256" key="3">
    <source>
        <dbReference type="ARBA" id="ARBA00022692"/>
    </source>
</evidence>
<reference evidence="7 8" key="1">
    <citation type="journal article" date="2014" name="Genome Announc.">
        <title>Draft Genome Sequence of the Antitrypanosomally Active Sponge-Associated Bacterium Actinokineospora sp. Strain EG49.</title>
        <authorList>
            <person name="Harjes J."/>
            <person name="Ryu T."/>
            <person name="Abdelmohsen U.R."/>
            <person name="Moitinho-Silva L."/>
            <person name="Horn H."/>
            <person name="Ravasi T."/>
            <person name="Hentschel U."/>
        </authorList>
    </citation>
    <scope>NUCLEOTIDE SEQUENCE [LARGE SCALE GENOMIC DNA]</scope>
    <source>
        <strain evidence="7 8">EG49</strain>
    </source>
</reference>
<keyword evidence="8" id="KW-1185">Reference proteome</keyword>
<feature type="transmembrane region" description="Helical" evidence="6">
    <location>
        <begin position="70"/>
        <end position="91"/>
    </location>
</feature>
<keyword evidence="2" id="KW-1003">Cell membrane</keyword>
<feature type="transmembrane region" description="Helical" evidence="6">
    <location>
        <begin position="153"/>
        <end position="176"/>
    </location>
</feature>
<dbReference type="GO" id="GO:0005886">
    <property type="term" value="C:plasma membrane"/>
    <property type="evidence" value="ECO:0007669"/>
    <property type="project" value="UniProtKB-SubCell"/>
</dbReference>
<evidence type="ECO:0000256" key="6">
    <source>
        <dbReference type="SAM" id="Phobius"/>
    </source>
</evidence>
<evidence type="ECO:0000256" key="4">
    <source>
        <dbReference type="ARBA" id="ARBA00022989"/>
    </source>
</evidence>
<keyword evidence="4 6" id="KW-1133">Transmembrane helix</keyword>
<dbReference type="Pfam" id="PF01810">
    <property type="entry name" value="LysE"/>
    <property type="match status" value="1"/>
</dbReference>
<feature type="transmembrane region" description="Helical" evidence="6">
    <location>
        <begin position="6"/>
        <end position="27"/>
    </location>
</feature>
<proteinExistence type="predicted"/>
<sequence>MSVGLLVLFAGVVMTAYVIPGPDWAVVLRHSARDRRTGFVAVLGVQTGLCVHMAAAALGVSTLITHSPVAFTALKVVGAAYLVYLGATALWRSWRRPEAAPTEDDGAASASMGRVFRQSFTSNVLNPKAALFFVSVLPQFLSADAPAGPQVLLLGGLDIALGLVWWTAFVLLTSRLSRFMRRSGPRKALDRVTGGALVGLGVTLAVAG</sequence>
<dbReference type="Proteomes" id="UP000019277">
    <property type="component" value="Unassembled WGS sequence"/>
</dbReference>
<organism evidence="7 8">
    <name type="scientific">Actinokineospora spheciospongiae</name>
    <dbReference type="NCBI Taxonomy" id="909613"/>
    <lineage>
        <taxon>Bacteria</taxon>
        <taxon>Bacillati</taxon>
        <taxon>Actinomycetota</taxon>
        <taxon>Actinomycetes</taxon>
        <taxon>Pseudonocardiales</taxon>
        <taxon>Pseudonocardiaceae</taxon>
        <taxon>Actinokineospora</taxon>
    </lineage>
</organism>
<dbReference type="PIRSF" id="PIRSF006324">
    <property type="entry name" value="LeuE"/>
    <property type="match status" value="1"/>
</dbReference>
<feature type="transmembrane region" description="Helical" evidence="6">
    <location>
        <begin position="39"/>
        <end position="64"/>
    </location>
</feature>
<comment type="caution">
    <text evidence="7">The sequence shown here is derived from an EMBL/GenBank/DDBJ whole genome shotgun (WGS) entry which is preliminary data.</text>
</comment>
<feature type="transmembrane region" description="Helical" evidence="6">
    <location>
        <begin position="124"/>
        <end position="141"/>
    </location>
</feature>
<gene>
    <name evidence="7" type="ORF">UO65_0643</name>
</gene>
<dbReference type="PANTHER" id="PTHR30086:SF20">
    <property type="entry name" value="ARGININE EXPORTER PROTEIN ARGO-RELATED"/>
    <property type="match status" value="1"/>
</dbReference>
<dbReference type="EMBL" id="AYXG01000026">
    <property type="protein sequence ID" value="EWC64022.1"/>
    <property type="molecule type" value="Genomic_DNA"/>
</dbReference>
<evidence type="ECO:0000256" key="2">
    <source>
        <dbReference type="ARBA" id="ARBA00022475"/>
    </source>
</evidence>
<comment type="subcellular location">
    <subcellularLocation>
        <location evidence="1">Cell membrane</location>
        <topology evidence="1">Multi-pass membrane protein</topology>
    </subcellularLocation>
</comment>
<dbReference type="InterPro" id="IPR001123">
    <property type="entry name" value="LeuE-type"/>
</dbReference>
<evidence type="ECO:0000313" key="7">
    <source>
        <dbReference type="EMBL" id="EWC64022.1"/>
    </source>
</evidence>
<protein>
    <submittedName>
        <fullName evidence="7">Threonine efflux protein</fullName>
    </submittedName>
</protein>
<evidence type="ECO:0000313" key="8">
    <source>
        <dbReference type="Proteomes" id="UP000019277"/>
    </source>
</evidence>
<name>W7J4Q2_9PSEU</name>
<dbReference type="STRING" id="909613.UO65_0643"/>
<dbReference type="RefSeq" id="WP_035278554.1">
    <property type="nucleotide sequence ID" value="NZ_AYXG01000026.1"/>
</dbReference>
<dbReference type="AlphaFoldDB" id="W7J4Q2"/>
<accession>W7J4Q2</accession>
<keyword evidence="3 6" id="KW-0812">Transmembrane</keyword>
<keyword evidence="5 6" id="KW-0472">Membrane</keyword>